<dbReference type="GeneID" id="70297148"/>
<comment type="caution">
    <text evidence="1">The sequence shown here is derived from an EMBL/GenBank/DDBJ whole genome shotgun (WGS) entry which is preliminary data.</text>
</comment>
<organism evidence="1 2">
    <name type="scientific">Emericellopsis atlantica</name>
    <dbReference type="NCBI Taxonomy" id="2614577"/>
    <lineage>
        <taxon>Eukaryota</taxon>
        <taxon>Fungi</taxon>
        <taxon>Dikarya</taxon>
        <taxon>Ascomycota</taxon>
        <taxon>Pezizomycotina</taxon>
        <taxon>Sordariomycetes</taxon>
        <taxon>Hypocreomycetidae</taxon>
        <taxon>Hypocreales</taxon>
        <taxon>Bionectriaceae</taxon>
        <taxon>Emericellopsis</taxon>
    </lineage>
</organism>
<accession>A0A9P7ZSA0</accession>
<dbReference type="PANTHER" id="PTHR21310:SF37">
    <property type="entry name" value="AMINOGLYCOSIDE PHOSPHOTRANSFERASE DOMAIN-CONTAINING PROTEIN"/>
    <property type="match status" value="1"/>
</dbReference>
<dbReference type="EMBL" id="MU251245">
    <property type="protein sequence ID" value="KAG9257393.1"/>
    <property type="molecule type" value="Genomic_DNA"/>
</dbReference>
<dbReference type="RefSeq" id="XP_046121317.1">
    <property type="nucleotide sequence ID" value="XM_046266245.1"/>
</dbReference>
<evidence type="ECO:0000313" key="1">
    <source>
        <dbReference type="EMBL" id="KAG9257393.1"/>
    </source>
</evidence>
<evidence type="ECO:0008006" key="3">
    <source>
        <dbReference type="Google" id="ProtNLM"/>
    </source>
</evidence>
<dbReference type="AlphaFoldDB" id="A0A9P7ZSA0"/>
<dbReference type="PANTHER" id="PTHR21310">
    <property type="entry name" value="AMINOGLYCOSIDE PHOSPHOTRANSFERASE-RELATED-RELATED"/>
    <property type="match status" value="1"/>
</dbReference>
<gene>
    <name evidence="1" type="ORF">F5Z01DRAFT_694605</name>
</gene>
<reference evidence="1" key="1">
    <citation type="journal article" date="2021" name="IMA Fungus">
        <title>Genomic characterization of three marine fungi, including Emericellopsis atlantica sp. nov. with signatures of a generalist lifestyle and marine biomass degradation.</title>
        <authorList>
            <person name="Hagestad O.C."/>
            <person name="Hou L."/>
            <person name="Andersen J.H."/>
            <person name="Hansen E.H."/>
            <person name="Altermark B."/>
            <person name="Li C."/>
            <person name="Kuhnert E."/>
            <person name="Cox R.J."/>
            <person name="Crous P.W."/>
            <person name="Spatafora J.W."/>
            <person name="Lail K."/>
            <person name="Amirebrahimi M."/>
            <person name="Lipzen A."/>
            <person name="Pangilinan J."/>
            <person name="Andreopoulos W."/>
            <person name="Hayes R.D."/>
            <person name="Ng V."/>
            <person name="Grigoriev I.V."/>
            <person name="Jackson S.A."/>
            <person name="Sutton T.D.S."/>
            <person name="Dobson A.D.W."/>
            <person name="Rama T."/>
        </authorList>
    </citation>
    <scope>NUCLEOTIDE SEQUENCE</scope>
    <source>
        <strain evidence="1">TS7</strain>
    </source>
</reference>
<protein>
    <recommendedName>
        <fullName evidence="3">Aminoglycoside phosphotransferase domain-containing protein</fullName>
    </recommendedName>
</protein>
<name>A0A9P7ZSA0_9HYPO</name>
<dbReference type="OrthoDB" id="3645574at2759"/>
<dbReference type="InterPro" id="IPR051678">
    <property type="entry name" value="AGP_Transferase"/>
</dbReference>
<proteinExistence type="predicted"/>
<keyword evidence="2" id="KW-1185">Reference proteome</keyword>
<evidence type="ECO:0000313" key="2">
    <source>
        <dbReference type="Proteomes" id="UP000887229"/>
    </source>
</evidence>
<sequence>MTAEKFPESYEDALDLDDNVIHEKQYLDATTTQAQQLVAERATTKALIRHHLSVAQDARVVIKYKECRIGTFNICFPVVVEPLDAPCRRLFLRCAMPHKLGEVRSRGAVDEKMSCEVATYAWMQEHCPGIRIPHLYGFGLADHRQFTHQSHRPFLTRAVQYLRRMLHAWLRPSTLLSHYIPHTSPYRLSTAYMILEDVGADKSQMLSNTWAKHRDDPMRRRNLYHGLAKTMLSLASIPQPRIGAFRFHADGIITLSNRPITTSIAILENDGAPRCIPRDRTYAATESYVSDMMTFHDHRLSSNRNAAFDATDCSSTMASKVTFRAVAHRYILEDRREGPFYLRFDDLHASNIFVDYDWNITSLVDLEWVNAQPAELLRVPYWLTDGDLGEFKGEQLSRFNERREEFLEIFEAPVLTNVMKRTWEHGGAWFWTGLSSVNGMHAMWSGHICQLYAPTLSLSEEETLSKLWCHDSDDFVESKVRDYEAYCEELKKLYADKDVPADKYRRHSTKSLALVAKI</sequence>
<dbReference type="Proteomes" id="UP000887229">
    <property type="component" value="Unassembled WGS sequence"/>
</dbReference>